<feature type="compositionally biased region" description="Low complexity" evidence="1">
    <location>
        <begin position="356"/>
        <end position="365"/>
    </location>
</feature>
<protein>
    <submittedName>
        <fullName evidence="3">Uncharacterized protein</fullName>
    </submittedName>
</protein>
<feature type="region of interest" description="Disordered" evidence="1">
    <location>
        <begin position="254"/>
        <end position="273"/>
    </location>
</feature>
<reference evidence="3" key="1">
    <citation type="submission" date="2020-11" db="EMBL/GenBank/DDBJ databases">
        <authorList>
            <person name="Tran Van P."/>
        </authorList>
    </citation>
    <scope>NUCLEOTIDE SEQUENCE</scope>
</reference>
<dbReference type="AlphaFoldDB" id="A0A7R9GHZ5"/>
<evidence type="ECO:0000313" key="3">
    <source>
        <dbReference type="EMBL" id="CAD7283167.1"/>
    </source>
</evidence>
<keyword evidence="4" id="KW-1185">Reference proteome</keyword>
<feature type="region of interest" description="Disordered" evidence="1">
    <location>
        <begin position="405"/>
        <end position="435"/>
    </location>
</feature>
<sequence>MELVRVLLVCQIWLIVAVQIRNVFGATAAGKPLLEMLDEENREGMMSMTTPPTMASSSSSSSSRDGLPWAAPVAMTGMGGVSRRDFLKVRRLRRQQVEPQEYTVCSRYPTTPSRPTTTRPPSAAAPNPPSAAAPNPHAIFRMNPPVNGDPNLVMANFRHPTPAGQENMDNATTNATVSSDNMNITRTSAAVGAPPAAIPGAADKNIPAAEEVDPAGVSDVPVEGESAVPPEIFRMNPPGGDRKFVIANFPQLMPAGRENMDGEATSGSSDETNVSWESERLALEAVLRIFRNFMRPRLHAEQFNDKSIQTDETEDKNTISDMSKDEKNAYGGQRQWRFSLFESDNAAAAAEQAAASTFSSPESSSKVMSFTRNNNTASNNHNKNIIMYKLKKTIFHALTGNSPKTMRNDPQHQHQHQQQQTAAAFTATRQDGNPAGNVAAVKPASTTLEICDQLPHSANSIMVKP</sequence>
<feature type="compositionally biased region" description="Low complexity" evidence="1">
    <location>
        <begin position="49"/>
        <end position="63"/>
    </location>
</feature>
<name>A0A7R9GHZ5_9CRUS</name>
<feature type="compositionally biased region" description="Low complexity" evidence="1">
    <location>
        <begin position="109"/>
        <end position="125"/>
    </location>
</feature>
<feature type="signal peptide" evidence="2">
    <location>
        <begin position="1"/>
        <end position="17"/>
    </location>
</feature>
<keyword evidence="2" id="KW-0732">Signal</keyword>
<organism evidence="3">
    <name type="scientific">Notodromas monacha</name>
    <dbReference type="NCBI Taxonomy" id="399045"/>
    <lineage>
        <taxon>Eukaryota</taxon>
        <taxon>Metazoa</taxon>
        <taxon>Ecdysozoa</taxon>
        <taxon>Arthropoda</taxon>
        <taxon>Crustacea</taxon>
        <taxon>Oligostraca</taxon>
        <taxon>Ostracoda</taxon>
        <taxon>Podocopa</taxon>
        <taxon>Podocopida</taxon>
        <taxon>Cypridocopina</taxon>
        <taxon>Cypridoidea</taxon>
        <taxon>Cyprididae</taxon>
        <taxon>Notodromas</taxon>
    </lineage>
</organism>
<evidence type="ECO:0000313" key="4">
    <source>
        <dbReference type="Proteomes" id="UP000678499"/>
    </source>
</evidence>
<dbReference type="EMBL" id="OA886983">
    <property type="protein sequence ID" value="CAD7283167.1"/>
    <property type="molecule type" value="Genomic_DNA"/>
</dbReference>
<evidence type="ECO:0000256" key="1">
    <source>
        <dbReference type="SAM" id="MobiDB-lite"/>
    </source>
</evidence>
<proteinExistence type="predicted"/>
<dbReference type="EMBL" id="CAJPEX010004946">
    <property type="protein sequence ID" value="CAG0923319.1"/>
    <property type="molecule type" value="Genomic_DNA"/>
</dbReference>
<feature type="region of interest" description="Disordered" evidence="1">
    <location>
        <begin position="304"/>
        <end position="328"/>
    </location>
</feature>
<feature type="region of interest" description="Disordered" evidence="1">
    <location>
        <begin position="356"/>
        <end position="376"/>
    </location>
</feature>
<feature type="chain" id="PRO_5036210775" evidence="2">
    <location>
        <begin position="18"/>
        <end position="465"/>
    </location>
</feature>
<accession>A0A7R9GHZ5</accession>
<feature type="compositionally biased region" description="Polar residues" evidence="1">
    <location>
        <begin position="421"/>
        <end position="431"/>
    </location>
</feature>
<evidence type="ECO:0000256" key="2">
    <source>
        <dbReference type="SAM" id="SignalP"/>
    </source>
</evidence>
<feature type="region of interest" description="Disordered" evidence="1">
    <location>
        <begin position="49"/>
        <end position="68"/>
    </location>
</feature>
<dbReference type="Proteomes" id="UP000678499">
    <property type="component" value="Unassembled WGS sequence"/>
</dbReference>
<feature type="region of interest" description="Disordered" evidence="1">
    <location>
        <begin position="100"/>
        <end position="136"/>
    </location>
</feature>
<feature type="compositionally biased region" description="Basic and acidic residues" evidence="1">
    <location>
        <begin position="315"/>
        <end position="328"/>
    </location>
</feature>
<gene>
    <name evidence="3" type="ORF">NMOB1V02_LOCUS10785</name>
</gene>